<dbReference type="Proteomes" id="UP000887565">
    <property type="component" value="Unplaced"/>
</dbReference>
<reference evidence="4" key="1">
    <citation type="submission" date="2022-11" db="UniProtKB">
        <authorList>
            <consortium name="WormBaseParasite"/>
        </authorList>
    </citation>
    <scope>IDENTIFICATION</scope>
</reference>
<dbReference type="AlphaFoldDB" id="A0A915HR18"/>
<protein>
    <submittedName>
        <fullName evidence="4">Uncharacterized protein</fullName>
    </submittedName>
</protein>
<evidence type="ECO:0000313" key="4">
    <source>
        <dbReference type="WBParaSite" id="nRc.2.0.1.t04378-RA"/>
    </source>
</evidence>
<keyword evidence="2" id="KW-0732">Signal</keyword>
<feature type="region of interest" description="Disordered" evidence="1">
    <location>
        <begin position="164"/>
        <end position="199"/>
    </location>
</feature>
<organism evidence="3 4">
    <name type="scientific">Romanomermis culicivorax</name>
    <name type="common">Nematode worm</name>
    <dbReference type="NCBI Taxonomy" id="13658"/>
    <lineage>
        <taxon>Eukaryota</taxon>
        <taxon>Metazoa</taxon>
        <taxon>Ecdysozoa</taxon>
        <taxon>Nematoda</taxon>
        <taxon>Enoplea</taxon>
        <taxon>Dorylaimia</taxon>
        <taxon>Mermithida</taxon>
        <taxon>Mermithoidea</taxon>
        <taxon>Mermithidae</taxon>
        <taxon>Romanomermis</taxon>
    </lineage>
</organism>
<sequence>MSSFIILIFLVAIICCFCVYYSTDEDSDDLRESKYQLSPRFMGLAPEYLFSKMKGQFMLDNNMALFMLVEEYSTFEHENALPATIILKQKTDDENDSLNLKLGYSFQLWWDNVIAVITDGVRNKVEHVKEIKDQIVGNTLAPLLCIVNVQGNYKDISKSKLTINSTRESSSKNPGPGYQIDEDSQSLNTSDIDTLIGTE</sequence>
<feature type="signal peptide" evidence="2">
    <location>
        <begin position="1"/>
        <end position="18"/>
    </location>
</feature>
<accession>A0A915HR18</accession>
<evidence type="ECO:0000256" key="2">
    <source>
        <dbReference type="SAM" id="SignalP"/>
    </source>
</evidence>
<dbReference type="WBParaSite" id="nRc.2.0.1.t04378-RA">
    <property type="protein sequence ID" value="nRc.2.0.1.t04378-RA"/>
    <property type="gene ID" value="nRc.2.0.1.g04378"/>
</dbReference>
<proteinExistence type="predicted"/>
<feature type="compositionally biased region" description="Polar residues" evidence="1">
    <location>
        <begin position="164"/>
        <end position="173"/>
    </location>
</feature>
<evidence type="ECO:0000256" key="1">
    <source>
        <dbReference type="SAM" id="MobiDB-lite"/>
    </source>
</evidence>
<keyword evidence="3" id="KW-1185">Reference proteome</keyword>
<name>A0A915HR18_ROMCU</name>
<evidence type="ECO:0000313" key="3">
    <source>
        <dbReference type="Proteomes" id="UP000887565"/>
    </source>
</evidence>
<feature type="chain" id="PRO_5037931702" evidence="2">
    <location>
        <begin position="19"/>
        <end position="199"/>
    </location>
</feature>